<keyword evidence="1" id="KW-0472">Membrane</keyword>
<gene>
    <name evidence="2" type="ORF">CROQUDRAFT_580363</name>
</gene>
<name>A0A9P6TC50_9BASI</name>
<keyword evidence="1" id="KW-1133">Transmembrane helix</keyword>
<proteinExistence type="predicted"/>
<evidence type="ECO:0000313" key="2">
    <source>
        <dbReference type="EMBL" id="KAG0145283.1"/>
    </source>
</evidence>
<keyword evidence="1" id="KW-0812">Transmembrane</keyword>
<reference evidence="2" key="1">
    <citation type="submission" date="2013-11" db="EMBL/GenBank/DDBJ databases">
        <title>Genome sequence of the fusiform rust pathogen reveals effectors for host alternation and coevolution with pine.</title>
        <authorList>
            <consortium name="DOE Joint Genome Institute"/>
            <person name="Smith K."/>
            <person name="Pendleton A."/>
            <person name="Kubisiak T."/>
            <person name="Anderson C."/>
            <person name="Salamov A."/>
            <person name="Aerts A."/>
            <person name="Riley R."/>
            <person name="Clum A."/>
            <person name="Lindquist E."/>
            <person name="Ence D."/>
            <person name="Campbell M."/>
            <person name="Kronenberg Z."/>
            <person name="Feau N."/>
            <person name="Dhillon B."/>
            <person name="Hamelin R."/>
            <person name="Burleigh J."/>
            <person name="Smith J."/>
            <person name="Yandell M."/>
            <person name="Nelson C."/>
            <person name="Grigoriev I."/>
            <person name="Davis J."/>
        </authorList>
    </citation>
    <scope>NUCLEOTIDE SEQUENCE</scope>
    <source>
        <strain evidence="2">G11</strain>
    </source>
</reference>
<evidence type="ECO:0000256" key="1">
    <source>
        <dbReference type="SAM" id="Phobius"/>
    </source>
</evidence>
<protein>
    <submittedName>
        <fullName evidence="2">Uncharacterized protein</fullName>
    </submittedName>
</protein>
<dbReference type="EMBL" id="MU167279">
    <property type="protein sequence ID" value="KAG0145283.1"/>
    <property type="molecule type" value="Genomic_DNA"/>
</dbReference>
<accession>A0A9P6TC50</accession>
<sequence length="61" mass="7583">MIKYFFYFLFLPFEKKPSKRLINLSIPRLFYIPKIIIFNSTLGDFYFILFFYFYTKLITNS</sequence>
<feature type="transmembrane region" description="Helical" evidence="1">
    <location>
        <begin position="29"/>
        <end position="54"/>
    </location>
</feature>
<keyword evidence="3" id="KW-1185">Reference proteome</keyword>
<evidence type="ECO:0000313" key="3">
    <source>
        <dbReference type="Proteomes" id="UP000886653"/>
    </source>
</evidence>
<comment type="caution">
    <text evidence="2">The sequence shown here is derived from an EMBL/GenBank/DDBJ whole genome shotgun (WGS) entry which is preliminary data.</text>
</comment>
<dbReference type="Proteomes" id="UP000886653">
    <property type="component" value="Unassembled WGS sequence"/>
</dbReference>
<organism evidence="2 3">
    <name type="scientific">Cronartium quercuum f. sp. fusiforme G11</name>
    <dbReference type="NCBI Taxonomy" id="708437"/>
    <lineage>
        <taxon>Eukaryota</taxon>
        <taxon>Fungi</taxon>
        <taxon>Dikarya</taxon>
        <taxon>Basidiomycota</taxon>
        <taxon>Pucciniomycotina</taxon>
        <taxon>Pucciniomycetes</taxon>
        <taxon>Pucciniales</taxon>
        <taxon>Coleosporiaceae</taxon>
        <taxon>Cronartium</taxon>
    </lineage>
</organism>
<dbReference type="AlphaFoldDB" id="A0A9P6TC50"/>